<organism evidence="1 2">
    <name type="scientific">Clostridium cylindrosporum DSM 605</name>
    <dbReference type="NCBI Taxonomy" id="1121307"/>
    <lineage>
        <taxon>Bacteria</taxon>
        <taxon>Bacillati</taxon>
        <taxon>Bacillota</taxon>
        <taxon>Clostridia</taxon>
        <taxon>Eubacteriales</taxon>
        <taxon>Clostridiaceae</taxon>
        <taxon>Clostridium</taxon>
    </lineage>
</organism>
<dbReference type="EMBL" id="LFVU01000027">
    <property type="protein sequence ID" value="KMT21506.1"/>
    <property type="molecule type" value="Genomic_DNA"/>
</dbReference>
<proteinExistence type="predicted"/>
<reference evidence="1 2" key="1">
    <citation type="submission" date="2015-06" db="EMBL/GenBank/DDBJ databases">
        <title>Draft genome sequence of the purine-degrading Clostridium cylindrosporum HC-1 (DSM 605).</title>
        <authorList>
            <person name="Poehlein A."/>
            <person name="Schiel-Bengelsdorf B."/>
            <person name="Bengelsdorf F."/>
            <person name="Daniel R."/>
            <person name="Duerre P."/>
        </authorList>
    </citation>
    <scope>NUCLEOTIDE SEQUENCE [LARGE SCALE GENOMIC DNA]</scope>
    <source>
        <strain evidence="1 2">DSM 605</strain>
    </source>
</reference>
<dbReference type="STRING" id="1121307.CLCY_2c02670"/>
<comment type="caution">
    <text evidence="1">The sequence shown here is derived from an EMBL/GenBank/DDBJ whole genome shotgun (WGS) entry which is preliminary data.</text>
</comment>
<dbReference type="AlphaFoldDB" id="A0A0J8G189"/>
<protein>
    <submittedName>
        <fullName evidence="1">Uncharacterized protein</fullName>
    </submittedName>
</protein>
<evidence type="ECO:0000313" key="1">
    <source>
        <dbReference type="EMBL" id="KMT21506.1"/>
    </source>
</evidence>
<dbReference type="RefSeq" id="WP_048570936.1">
    <property type="nucleotide sequence ID" value="NZ_LFVU01000027.1"/>
</dbReference>
<keyword evidence="2" id="KW-1185">Reference proteome</keyword>
<dbReference type="PATRIC" id="fig|1121307.3.peg.1124"/>
<dbReference type="Proteomes" id="UP000036756">
    <property type="component" value="Unassembled WGS sequence"/>
</dbReference>
<accession>A0A0J8G189</accession>
<evidence type="ECO:0000313" key="2">
    <source>
        <dbReference type="Proteomes" id="UP000036756"/>
    </source>
</evidence>
<sequence>MYIKILKRRSGRNYIYKGESHRDETGKVINKQEYMVQIHERVIYGDWDYLMQYIECWREKDFLFWFKLVCKLQFDVLKLD</sequence>
<name>A0A0J8G189_CLOCY</name>
<gene>
    <name evidence="1" type="ORF">CLCY_2c02670</name>
</gene>